<dbReference type="InterPro" id="IPR005180">
    <property type="entry name" value="DUF302"/>
</dbReference>
<feature type="domain" description="DUF302" evidence="2">
    <location>
        <begin position="55"/>
        <end position="117"/>
    </location>
</feature>
<dbReference type="Pfam" id="PF03625">
    <property type="entry name" value="DUF302"/>
    <property type="match status" value="1"/>
</dbReference>
<feature type="chain" id="PRO_5016687582" evidence="1">
    <location>
        <begin position="21"/>
        <end position="150"/>
    </location>
</feature>
<evidence type="ECO:0000313" key="3">
    <source>
        <dbReference type="EMBL" id="RDE25337.1"/>
    </source>
</evidence>
<dbReference type="Proteomes" id="UP000253769">
    <property type="component" value="Unassembled WGS sequence"/>
</dbReference>
<gene>
    <name evidence="3" type="ORF">DV711_04945</name>
</gene>
<sequence length="150" mass="16263">MIKKTCLVLAAAMLSNVALAADGIVSIESPYSVKETADRFESILNNKGLTVFTRINHSQNAAKVELELAPTEVVIFGNPKVGTPLMQCGSTAAIDLPQKALFWQDDQGKVWLSYNDPAYLKSRHQLRDCDAVIEKVSGVLGKLSKAATSR</sequence>
<dbReference type="PANTHER" id="PTHR38342">
    <property type="entry name" value="SLR5037 PROTEIN"/>
    <property type="match status" value="1"/>
</dbReference>
<reference evidence="3 4" key="1">
    <citation type="submission" date="2018-07" db="EMBL/GenBank/DDBJ databases">
        <title>Motiliproteus coralliicola sp. nov., a bacterium isolated from Coral.</title>
        <authorList>
            <person name="Wang G."/>
        </authorList>
    </citation>
    <scope>NUCLEOTIDE SEQUENCE [LARGE SCALE GENOMIC DNA]</scope>
    <source>
        <strain evidence="3 4">C34</strain>
    </source>
</reference>
<proteinExistence type="predicted"/>
<dbReference type="AlphaFoldDB" id="A0A369WUL3"/>
<keyword evidence="4" id="KW-1185">Reference proteome</keyword>
<organism evidence="3 4">
    <name type="scientific">Motiliproteus coralliicola</name>
    <dbReference type="NCBI Taxonomy" id="2283196"/>
    <lineage>
        <taxon>Bacteria</taxon>
        <taxon>Pseudomonadati</taxon>
        <taxon>Pseudomonadota</taxon>
        <taxon>Gammaproteobacteria</taxon>
        <taxon>Oceanospirillales</taxon>
        <taxon>Oceanospirillaceae</taxon>
        <taxon>Motiliproteus</taxon>
    </lineage>
</organism>
<dbReference type="SUPFAM" id="SSF103247">
    <property type="entry name" value="TT1751-like"/>
    <property type="match status" value="1"/>
</dbReference>
<evidence type="ECO:0000313" key="4">
    <source>
        <dbReference type="Proteomes" id="UP000253769"/>
    </source>
</evidence>
<dbReference type="Gene3D" id="3.30.310.70">
    <property type="entry name" value="TT1751-like domain"/>
    <property type="match status" value="1"/>
</dbReference>
<dbReference type="EMBL" id="QQOH01000001">
    <property type="protein sequence ID" value="RDE25337.1"/>
    <property type="molecule type" value="Genomic_DNA"/>
</dbReference>
<dbReference type="PANTHER" id="PTHR38342:SF2">
    <property type="entry name" value="INNER MEMBRANE OR EXPORTED"/>
    <property type="match status" value="1"/>
</dbReference>
<protein>
    <submittedName>
        <fullName evidence="3">DUF302 domain-containing protein</fullName>
    </submittedName>
</protein>
<evidence type="ECO:0000256" key="1">
    <source>
        <dbReference type="SAM" id="SignalP"/>
    </source>
</evidence>
<keyword evidence="1" id="KW-0732">Signal</keyword>
<feature type="signal peptide" evidence="1">
    <location>
        <begin position="1"/>
        <end position="20"/>
    </location>
</feature>
<dbReference type="RefSeq" id="WP_114694921.1">
    <property type="nucleotide sequence ID" value="NZ_QQOH01000001.1"/>
</dbReference>
<dbReference type="InterPro" id="IPR035923">
    <property type="entry name" value="TT1751-like_sf"/>
</dbReference>
<comment type="caution">
    <text evidence="3">The sequence shown here is derived from an EMBL/GenBank/DDBJ whole genome shotgun (WGS) entry which is preliminary data.</text>
</comment>
<dbReference type="OrthoDB" id="9799367at2"/>
<accession>A0A369WUL3</accession>
<name>A0A369WUL3_9GAMM</name>
<evidence type="ECO:0000259" key="2">
    <source>
        <dbReference type="Pfam" id="PF03625"/>
    </source>
</evidence>
<dbReference type="CDD" id="cd14797">
    <property type="entry name" value="DUF302"/>
    <property type="match status" value="1"/>
</dbReference>